<dbReference type="InterPro" id="IPR006168">
    <property type="entry name" value="G3P_DH_NAD-dep"/>
</dbReference>
<dbReference type="STRING" id="133383.A0A1R0H141"/>
<evidence type="ECO:0000313" key="4">
    <source>
        <dbReference type="Proteomes" id="UP000187455"/>
    </source>
</evidence>
<dbReference type="AlphaFoldDB" id="A0A1R0H141"/>
<gene>
    <name evidence="3" type="ORF">AYI68_g3039</name>
</gene>
<proteinExistence type="predicted"/>
<feature type="non-terminal residue" evidence="3">
    <location>
        <position position="137"/>
    </location>
</feature>
<dbReference type="GO" id="GO:0046168">
    <property type="term" value="P:glycerol-3-phosphate catabolic process"/>
    <property type="evidence" value="ECO:0007669"/>
    <property type="project" value="InterPro"/>
</dbReference>
<reference evidence="3 4" key="1">
    <citation type="journal article" date="2016" name="Mol. Biol. Evol.">
        <title>Genome-Wide Survey of Gut Fungi (Harpellales) Reveals the First Horizontally Transferred Ubiquitin Gene from a Mosquito Host.</title>
        <authorList>
            <person name="Wang Y."/>
            <person name="White M.M."/>
            <person name="Kvist S."/>
            <person name="Moncalvo J.M."/>
        </authorList>
    </citation>
    <scope>NUCLEOTIDE SEQUENCE [LARGE SCALE GENOMIC DNA]</scope>
    <source>
        <strain evidence="3 4">ALG-7-W6</strain>
    </source>
</reference>
<evidence type="ECO:0000259" key="2">
    <source>
        <dbReference type="Pfam" id="PF01210"/>
    </source>
</evidence>
<dbReference type="PANTHER" id="PTHR11728:SF8">
    <property type="entry name" value="GLYCEROL-3-PHOSPHATE DEHYDROGENASE [NAD(+)]-RELATED"/>
    <property type="match status" value="1"/>
</dbReference>
<dbReference type="Proteomes" id="UP000187455">
    <property type="component" value="Unassembled WGS sequence"/>
</dbReference>
<keyword evidence="1" id="KW-0520">NAD</keyword>
<organism evidence="3 4">
    <name type="scientific">Smittium mucronatum</name>
    <dbReference type="NCBI Taxonomy" id="133383"/>
    <lineage>
        <taxon>Eukaryota</taxon>
        <taxon>Fungi</taxon>
        <taxon>Fungi incertae sedis</taxon>
        <taxon>Zoopagomycota</taxon>
        <taxon>Kickxellomycotina</taxon>
        <taxon>Harpellomycetes</taxon>
        <taxon>Harpellales</taxon>
        <taxon>Legeriomycetaceae</taxon>
        <taxon>Smittium</taxon>
    </lineage>
</organism>
<dbReference type="InterPro" id="IPR036291">
    <property type="entry name" value="NAD(P)-bd_dom_sf"/>
</dbReference>
<evidence type="ECO:0000256" key="1">
    <source>
        <dbReference type="ARBA" id="ARBA00023027"/>
    </source>
</evidence>
<dbReference type="Pfam" id="PF01210">
    <property type="entry name" value="NAD_Gly3P_dh_N"/>
    <property type="match status" value="1"/>
</dbReference>
<accession>A0A1R0H141</accession>
<protein>
    <submittedName>
        <fullName evidence="3">Glycerol-3-phosphate dehydrogenase 1-like protein</fullName>
    </submittedName>
</protein>
<dbReference type="GO" id="GO:0051287">
    <property type="term" value="F:NAD binding"/>
    <property type="evidence" value="ECO:0007669"/>
    <property type="project" value="InterPro"/>
</dbReference>
<keyword evidence="4" id="KW-1185">Reference proteome</keyword>
<evidence type="ECO:0000313" key="3">
    <source>
        <dbReference type="EMBL" id="OLY82830.1"/>
    </source>
</evidence>
<feature type="domain" description="Glycerol-3-phosphate dehydrogenase NAD-dependent N-terminal" evidence="2">
    <location>
        <begin position="57"/>
        <end position="136"/>
    </location>
</feature>
<sequence>MVPSVRFFTDYKLPVSRLVSSSLFTNPNTRTLPLFRANKIVPFASFSSKSNILNMEKICVYGSGNWGSTAVRFLADNAAKYDCFDNTVNMYVHCEIYNGRDLTEIINTDKENPKYLPGFKFPDNIVATSDIKQALDG</sequence>
<name>A0A1R0H141_9FUNG</name>
<dbReference type="GO" id="GO:0047952">
    <property type="term" value="F:glycerol-3-phosphate dehydrogenase [NAD(P)+] activity"/>
    <property type="evidence" value="ECO:0007669"/>
    <property type="project" value="TreeGrafter"/>
</dbReference>
<comment type="caution">
    <text evidence="3">The sequence shown here is derived from an EMBL/GenBank/DDBJ whole genome shotgun (WGS) entry which is preliminary data.</text>
</comment>
<dbReference type="Gene3D" id="3.40.50.720">
    <property type="entry name" value="NAD(P)-binding Rossmann-like Domain"/>
    <property type="match status" value="1"/>
</dbReference>
<dbReference type="PRINTS" id="PR00077">
    <property type="entry name" value="GPDHDRGNASE"/>
</dbReference>
<dbReference type="SUPFAM" id="SSF51735">
    <property type="entry name" value="NAD(P)-binding Rossmann-fold domains"/>
    <property type="match status" value="1"/>
</dbReference>
<dbReference type="InterPro" id="IPR011128">
    <property type="entry name" value="G3P_DH_NAD-dep_N"/>
</dbReference>
<dbReference type="GO" id="GO:0005829">
    <property type="term" value="C:cytosol"/>
    <property type="evidence" value="ECO:0007669"/>
    <property type="project" value="TreeGrafter"/>
</dbReference>
<dbReference type="OrthoDB" id="10263760at2759"/>
<dbReference type="PANTHER" id="PTHR11728">
    <property type="entry name" value="GLYCEROL-3-PHOSPHATE DEHYDROGENASE"/>
    <property type="match status" value="1"/>
</dbReference>
<dbReference type="EMBL" id="LSSL01001220">
    <property type="protein sequence ID" value="OLY82830.1"/>
    <property type="molecule type" value="Genomic_DNA"/>
</dbReference>